<keyword evidence="4" id="KW-1185">Reference proteome</keyword>
<reference evidence="3 4" key="1">
    <citation type="submission" date="2015-06" db="EMBL/GenBank/DDBJ databases">
        <title>Draft genome of the ant-associated black yeast Phialophora attae CBS 131958.</title>
        <authorList>
            <person name="Moreno L.F."/>
            <person name="Stielow B.J."/>
            <person name="de Hoog S."/>
            <person name="Vicente V.A."/>
            <person name="Weiss V.A."/>
            <person name="de Vries M."/>
            <person name="Cruz L.M."/>
            <person name="Souza E.M."/>
        </authorList>
    </citation>
    <scope>NUCLEOTIDE SEQUENCE [LARGE SCALE GENOMIC DNA]</scope>
    <source>
        <strain evidence="3 4">CBS 131958</strain>
    </source>
</reference>
<feature type="region of interest" description="Disordered" evidence="1">
    <location>
        <begin position="30"/>
        <end position="56"/>
    </location>
</feature>
<dbReference type="RefSeq" id="XP_017997224.1">
    <property type="nucleotide sequence ID" value="XM_018141392.1"/>
</dbReference>
<evidence type="ECO:0000313" key="3">
    <source>
        <dbReference type="EMBL" id="KPI37261.1"/>
    </source>
</evidence>
<evidence type="ECO:0000256" key="1">
    <source>
        <dbReference type="SAM" id="MobiDB-lite"/>
    </source>
</evidence>
<dbReference type="OrthoDB" id="4121208at2759"/>
<dbReference type="AlphaFoldDB" id="A0A0N0NJQ8"/>
<keyword evidence="2" id="KW-0732">Signal</keyword>
<evidence type="ECO:0000313" key="4">
    <source>
        <dbReference type="Proteomes" id="UP000038010"/>
    </source>
</evidence>
<feature type="compositionally biased region" description="Low complexity" evidence="1">
    <location>
        <begin position="510"/>
        <end position="523"/>
    </location>
</feature>
<name>A0A0N0NJQ8_9EURO</name>
<dbReference type="GeneID" id="28733272"/>
<sequence length="563" mass="58624">MTRQRSRTLTGITTFLSLTGTIDAFGSPFRRDHDHLGPNVHVHQHQHQRRQDPSLSQSEILTAPSATDYIPPTPSIVASMLPSNDTLPTYQPNSTVTIQEAIFTLCPGQSSNPTGGFPVLPYSLSATTEIVSATAVLPDGSHTTFASTAAPLKHRQAEKSAQPTGEARIALGDNGCQTLFAPRVTAICSTTISPVGIPEVTVTDCEQWVTFSSDTKICPTYYPPPTSYTVSMPTVVPPVPLPSPVDTGDAVSAAPVAEPTGEVNAGNAEAPILPPANTDAAADVGSAQPTQPSSTPQIPLPEDVSLEETPTIAGVPSTNSDGAQATSSSDLPILSISVIPVPASTLESSVFTDSSSPVETPSSLPVPVNETESLPGVQRRQTDPEAAALPLSPPSPAGDYIAPGLYYAAAWYDVARGGVPPLVQAVDCEPGNSDNGYKVECETYSEKWTQTSYLRTVTEVRPVTYQGPVVITDGSLTYTTTISIATLTTTTRITCTPTVIKQRIYTDDGPTAVPPAAAAPGESAADEQQPESTTTVTGTVTNVVTVFDGVATSTIELVSGASA</sequence>
<feature type="chain" id="PRO_5005856865" description="Ig-like domain-containing protein" evidence="2">
    <location>
        <begin position="25"/>
        <end position="563"/>
    </location>
</feature>
<feature type="region of interest" description="Disordered" evidence="1">
    <location>
        <begin position="261"/>
        <end position="302"/>
    </location>
</feature>
<evidence type="ECO:0000256" key="2">
    <source>
        <dbReference type="SAM" id="SignalP"/>
    </source>
</evidence>
<feature type="region of interest" description="Disordered" evidence="1">
    <location>
        <begin position="350"/>
        <end position="392"/>
    </location>
</feature>
<proteinExistence type="predicted"/>
<evidence type="ECO:0008006" key="5">
    <source>
        <dbReference type="Google" id="ProtNLM"/>
    </source>
</evidence>
<organism evidence="3 4">
    <name type="scientific">Cyphellophora attinorum</name>
    <dbReference type="NCBI Taxonomy" id="1664694"/>
    <lineage>
        <taxon>Eukaryota</taxon>
        <taxon>Fungi</taxon>
        <taxon>Dikarya</taxon>
        <taxon>Ascomycota</taxon>
        <taxon>Pezizomycotina</taxon>
        <taxon>Eurotiomycetes</taxon>
        <taxon>Chaetothyriomycetidae</taxon>
        <taxon>Chaetothyriales</taxon>
        <taxon>Cyphellophoraceae</taxon>
        <taxon>Cyphellophora</taxon>
    </lineage>
</organism>
<feature type="region of interest" description="Disordered" evidence="1">
    <location>
        <begin position="506"/>
        <end position="535"/>
    </location>
</feature>
<protein>
    <recommendedName>
        <fullName evidence="5">Ig-like domain-containing protein</fullName>
    </recommendedName>
</protein>
<dbReference type="EMBL" id="LFJN01000025">
    <property type="protein sequence ID" value="KPI37261.1"/>
    <property type="molecule type" value="Genomic_DNA"/>
</dbReference>
<comment type="caution">
    <text evidence="3">The sequence shown here is derived from an EMBL/GenBank/DDBJ whole genome shotgun (WGS) entry which is preliminary data.</text>
</comment>
<dbReference type="Proteomes" id="UP000038010">
    <property type="component" value="Unassembled WGS sequence"/>
</dbReference>
<feature type="compositionally biased region" description="Low complexity" evidence="1">
    <location>
        <begin position="288"/>
        <end position="297"/>
    </location>
</feature>
<gene>
    <name evidence="3" type="ORF">AB675_1497</name>
</gene>
<dbReference type="VEuPathDB" id="FungiDB:AB675_1497"/>
<feature type="signal peptide" evidence="2">
    <location>
        <begin position="1"/>
        <end position="24"/>
    </location>
</feature>
<accession>A0A0N0NJQ8</accession>
<dbReference type="STRING" id="1664694.A0A0N0NJQ8"/>
<feature type="compositionally biased region" description="Polar residues" evidence="1">
    <location>
        <begin position="350"/>
        <end position="363"/>
    </location>
</feature>